<sequence length="169" mass="17833">MGVSGSKRVEKSLSNSSEFNSACDSVFSHCLSLTQHAFDGVFPYQLKSASDHLHSLLLPRQPLIHRWVPTPPDRIHVDSALRVVTRQITTVSNDDTVIGNTLFKEWAIKLYTDAVLSAASKAVLLSVPVGVAGIAGVGAVSRAGGQFVGTAIGVYSLGVVTSIFLALSG</sequence>
<evidence type="ECO:0000313" key="1">
    <source>
        <dbReference type="EMBL" id="KAE9588120.1"/>
    </source>
</evidence>
<dbReference type="AlphaFoldDB" id="A0A6A5NGZ3"/>
<comment type="caution">
    <text evidence="1">The sequence shown here is derived from an EMBL/GenBank/DDBJ whole genome shotgun (WGS) entry which is preliminary data.</text>
</comment>
<protein>
    <submittedName>
        <fullName evidence="1">Uncharacterized protein</fullName>
    </submittedName>
</protein>
<dbReference type="PANTHER" id="PTHR36743">
    <property type="entry name" value="OS04G0495300 PROTEIN"/>
    <property type="match status" value="1"/>
</dbReference>
<gene>
    <name evidence="1" type="ORF">Lalb_Chr22g0352011</name>
</gene>
<dbReference type="PANTHER" id="PTHR36743:SF1">
    <property type="entry name" value="OS04G0495300 PROTEIN"/>
    <property type="match status" value="1"/>
</dbReference>
<dbReference type="EMBL" id="WOCE01000022">
    <property type="protein sequence ID" value="KAE9588120.1"/>
    <property type="molecule type" value="Genomic_DNA"/>
</dbReference>
<name>A0A6A5NGZ3_LUPAL</name>
<dbReference type="OrthoDB" id="1885878at2759"/>
<dbReference type="Proteomes" id="UP000447434">
    <property type="component" value="Chromosome 22"/>
</dbReference>
<proteinExistence type="predicted"/>
<evidence type="ECO:0000313" key="2">
    <source>
        <dbReference type="Proteomes" id="UP000447434"/>
    </source>
</evidence>
<organism evidence="1 2">
    <name type="scientific">Lupinus albus</name>
    <name type="common">White lupine</name>
    <name type="synonym">Lupinus termis</name>
    <dbReference type="NCBI Taxonomy" id="3870"/>
    <lineage>
        <taxon>Eukaryota</taxon>
        <taxon>Viridiplantae</taxon>
        <taxon>Streptophyta</taxon>
        <taxon>Embryophyta</taxon>
        <taxon>Tracheophyta</taxon>
        <taxon>Spermatophyta</taxon>
        <taxon>Magnoliopsida</taxon>
        <taxon>eudicotyledons</taxon>
        <taxon>Gunneridae</taxon>
        <taxon>Pentapetalae</taxon>
        <taxon>rosids</taxon>
        <taxon>fabids</taxon>
        <taxon>Fabales</taxon>
        <taxon>Fabaceae</taxon>
        <taxon>Papilionoideae</taxon>
        <taxon>50 kb inversion clade</taxon>
        <taxon>genistoids sensu lato</taxon>
        <taxon>core genistoids</taxon>
        <taxon>Genisteae</taxon>
        <taxon>Lupinus</taxon>
    </lineage>
</organism>
<reference evidence="2" key="1">
    <citation type="journal article" date="2020" name="Nat. Commun.">
        <title>Genome sequence of the cluster root forming white lupin.</title>
        <authorList>
            <person name="Hufnagel B."/>
            <person name="Marques A."/>
            <person name="Soriano A."/>
            <person name="Marques L."/>
            <person name="Divol F."/>
            <person name="Doumas P."/>
            <person name="Sallet E."/>
            <person name="Mancinotti D."/>
            <person name="Carrere S."/>
            <person name="Marande W."/>
            <person name="Arribat S."/>
            <person name="Keller J."/>
            <person name="Huneau C."/>
            <person name="Blein T."/>
            <person name="Aime D."/>
            <person name="Laguerre M."/>
            <person name="Taylor J."/>
            <person name="Schubert V."/>
            <person name="Nelson M."/>
            <person name="Geu-Flores F."/>
            <person name="Crespi M."/>
            <person name="Gallardo-Guerrero K."/>
            <person name="Delaux P.-M."/>
            <person name="Salse J."/>
            <person name="Berges H."/>
            <person name="Guyot R."/>
            <person name="Gouzy J."/>
            <person name="Peret B."/>
        </authorList>
    </citation>
    <scope>NUCLEOTIDE SEQUENCE [LARGE SCALE GENOMIC DNA]</scope>
    <source>
        <strain evidence="2">cv. Amiga</strain>
    </source>
</reference>
<keyword evidence="2" id="KW-1185">Reference proteome</keyword>
<accession>A0A6A5NGZ3</accession>